<gene>
    <name evidence="4" type="ORF">DY023_01440</name>
</gene>
<dbReference type="Proteomes" id="UP000262172">
    <property type="component" value="Unassembled WGS sequence"/>
</dbReference>
<dbReference type="InterPro" id="IPR001647">
    <property type="entry name" value="HTH_TetR"/>
</dbReference>
<dbReference type="InterPro" id="IPR009057">
    <property type="entry name" value="Homeodomain-like_sf"/>
</dbReference>
<dbReference type="EMBL" id="QUAB01000012">
    <property type="protein sequence ID" value="REJ08207.1"/>
    <property type="molecule type" value="Genomic_DNA"/>
</dbReference>
<evidence type="ECO:0000313" key="4">
    <source>
        <dbReference type="EMBL" id="REJ08207.1"/>
    </source>
</evidence>
<protein>
    <submittedName>
        <fullName evidence="4">TetR/AcrR family transcriptional regulator</fullName>
    </submittedName>
</protein>
<dbReference type="PRINTS" id="PR00455">
    <property type="entry name" value="HTHTETR"/>
</dbReference>
<sequence length="180" mass="20044">MPAALRTPRARWIAEAARMLGESGVDAVRVESVAASLGVTKGGFYTHFSGRDELLDAVLDDWERRSVDDVRERVQALDADAARNIRVAGGLTFAEDLLPVDLAVRNWARSDAAVRERLLRVDGARMDYLREQFSTFVDDPDEVEARSILAFTFAIGRHFLAVRPEDSPAAFDRAGERILR</sequence>
<evidence type="ECO:0000256" key="2">
    <source>
        <dbReference type="PROSITE-ProRule" id="PRU00335"/>
    </source>
</evidence>
<dbReference type="RefSeq" id="WP_116240566.1">
    <property type="nucleotide sequence ID" value="NZ_QUAB01000012.1"/>
</dbReference>
<dbReference type="GO" id="GO:0003677">
    <property type="term" value="F:DNA binding"/>
    <property type="evidence" value="ECO:0007669"/>
    <property type="project" value="UniProtKB-UniRule"/>
</dbReference>
<accession>A0A371NYX0</accession>
<keyword evidence="1 2" id="KW-0238">DNA-binding</keyword>
<dbReference type="PROSITE" id="PS50977">
    <property type="entry name" value="HTH_TETR_2"/>
    <property type="match status" value="1"/>
</dbReference>
<evidence type="ECO:0000259" key="3">
    <source>
        <dbReference type="PROSITE" id="PS50977"/>
    </source>
</evidence>
<feature type="domain" description="HTH tetR-type" evidence="3">
    <location>
        <begin position="6"/>
        <end position="66"/>
    </location>
</feature>
<comment type="caution">
    <text evidence="4">The sequence shown here is derived from an EMBL/GenBank/DDBJ whole genome shotgun (WGS) entry which is preliminary data.</text>
</comment>
<evidence type="ECO:0000313" key="5">
    <source>
        <dbReference type="Proteomes" id="UP000262172"/>
    </source>
</evidence>
<dbReference type="Pfam" id="PF00440">
    <property type="entry name" value="TetR_N"/>
    <property type="match status" value="1"/>
</dbReference>
<proteinExistence type="predicted"/>
<dbReference type="Gene3D" id="1.10.357.10">
    <property type="entry name" value="Tetracycline Repressor, domain 2"/>
    <property type="match status" value="1"/>
</dbReference>
<feature type="DNA-binding region" description="H-T-H motif" evidence="2">
    <location>
        <begin position="29"/>
        <end position="48"/>
    </location>
</feature>
<organism evidence="4 5">
    <name type="scientific">Microbacterium bovistercoris</name>
    <dbReference type="NCBI Taxonomy" id="2293570"/>
    <lineage>
        <taxon>Bacteria</taxon>
        <taxon>Bacillati</taxon>
        <taxon>Actinomycetota</taxon>
        <taxon>Actinomycetes</taxon>
        <taxon>Micrococcales</taxon>
        <taxon>Microbacteriaceae</taxon>
        <taxon>Microbacterium</taxon>
    </lineage>
</organism>
<reference evidence="4 5" key="1">
    <citation type="submission" date="2018-08" db="EMBL/GenBank/DDBJ databases">
        <title>Isolation, diversity and antifungal activity of Actinobacteria from cow dung.</title>
        <authorList>
            <person name="Ling L."/>
        </authorList>
    </citation>
    <scope>NUCLEOTIDE SEQUENCE [LARGE SCALE GENOMIC DNA]</scope>
    <source>
        <strain evidence="4 5">NEAU-LLE</strain>
    </source>
</reference>
<dbReference type="OrthoDB" id="3218408at2"/>
<name>A0A371NYX0_9MICO</name>
<dbReference type="SUPFAM" id="SSF46689">
    <property type="entry name" value="Homeodomain-like"/>
    <property type="match status" value="1"/>
</dbReference>
<evidence type="ECO:0000256" key="1">
    <source>
        <dbReference type="ARBA" id="ARBA00023125"/>
    </source>
</evidence>
<keyword evidence="5" id="KW-1185">Reference proteome</keyword>
<dbReference type="AlphaFoldDB" id="A0A371NYX0"/>